<dbReference type="GO" id="GO:0016791">
    <property type="term" value="F:phosphatase activity"/>
    <property type="evidence" value="ECO:0007669"/>
    <property type="project" value="TreeGrafter"/>
</dbReference>
<feature type="transmembrane region" description="Helical" evidence="2">
    <location>
        <begin position="52"/>
        <end position="78"/>
    </location>
</feature>
<keyword evidence="2" id="KW-0812">Transmembrane</keyword>
<dbReference type="SMART" id="SM00331">
    <property type="entry name" value="PP2C_SIG"/>
    <property type="match status" value="1"/>
</dbReference>
<sequence>MKDERTGPEPEDAALRHRLPAPPLWLRWLPVLYVAAVLLLEPATPVDWPVSFALICVPVLAAFALGPLGVAAATVFAVTLEGVLAGTPCCAGRSVGYLWDRHYVASYICTALVGGLGAILAAHRIRRERTLADVRFVAETAQRVLLRPVPHRIGHLRLESLYLSASAEARIGGDLYEAVPTRFGVRLLIGDVRGKGLLAVETAATLLGAFREAAYDEPDLLALAGRADTSMSRRAAQLGGTETGERFVTAVFAEIPADGRLVRIVNCGHPPPISLRAGEVCELDSGRPRPPLNLGMLVEDPYHVDEYPFRPGDQLLLYTDGVTETRDAAGVFYPLLQRLSTWGPLPPKELLRRLHDDLLAYSHDSLQDDTAALVVCLVPEQPPSAASPAG</sequence>
<protein>
    <recommendedName>
        <fullName evidence="3">PPM-type phosphatase domain-containing protein</fullName>
    </recommendedName>
</protein>
<gene>
    <name evidence="4" type="ORF">GCM10010339_46080</name>
</gene>
<reference evidence="4" key="1">
    <citation type="journal article" date="2014" name="Int. J. Syst. Evol. Microbiol.">
        <title>Complete genome sequence of Corynebacterium casei LMG S-19264T (=DSM 44701T), isolated from a smear-ripened cheese.</title>
        <authorList>
            <consortium name="US DOE Joint Genome Institute (JGI-PGF)"/>
            <person name="Walter F."/>
            <person name="Albersmeier A."/>
            <person name="Kalinowski J."/>
            <person name="Ruckert C."/>
        </authorList>
    </citation>
    <scope>NUCLEOTIDE SEQUENCE</scope>
    <source>
        <strain evidence="4">JCM 4714</strain>
    </source>
</reference>
<keyword evidence="2" id="KW-1133">Transmembrane helix</keyword>
<dbReference type="InterPro" id="IPR052016">
    <property type="entry name" value="Bact_Sigma-Reg"/>
</dbReference>
<reference evidence="4" key="2">
    <citation type="submission" date="2020-09" db="EMBL/GenBank/DDBJ databases">
        <authorList>
            <person name="Sun Q."/>
            <person name="Ohkuma M."/>
        </authorList>
    </citation>
    <scope>NUCLEOTIDE SEQUENCE</scope>
    <source>
        <strain evidence="4">JCM 4714</strain>
    </source>
</reference>
<dbReference type="InterPro" id="IPR001932">
    <property type="entry name" value="PPM-type_phosphatase-like_dom"/>
</dbReference>
<dbReference type="Gene3D" id="3.60.40.10">
    <property type="entry name" value="PPM-type phosphatase domain"/>
    <property type="match status" value="1"/>
</dbReference>
<proteinExistence type="predicted"/>
<dbReference type="Pfam" id="PF07228">
    <property type="entry name" value="SpoIIE"/>
    <property type="match status" value="1"/>
</dbReference>
<dbReference type="EMBL" id="BMVG01000010">
    <property type="protein sequence ID" value="GHE06320.1"/>
    <property type="molecule type" value="Genomic_DNA"/>
</dbReference>
<dbReference type="PANTHER" id="PTHR43156:SF2">
    <property type="entry name" value="STAGE II SPORULATION PROTEIN E"/>
    <property type="match status" value="1"/>
</dbReference>
<dbReference type="Proteomes" id="UP000655443">
    <property type="component" value="Unassembled WGS sequence"/>
</dbReference>
<dbReference type="AlphaFoldDB" id="A0A918YKL7"/>
<dbReference type="InterPro" id="IPR036457">
    <property type="entry name" value="PPM-type-like_dom_sf"/>
</dbReference>
<evidence type="ECO:0000259" key="3">
    <source>
        <dbReference type="SMART" id="SM00331"/>
    </source>
</evidence>
<evidence type="ECO:0000313" key="5">
    <source>
        <dbReference type="Proteomes" id="UP000655443"/>
    </source>
</evidence>
<accession>A0A918YKL7</accession>
<dbReference type="SUPFAM" id="SSF81606">
    <property type="entry name" value="PP2C-like"/>
    <property type="match status" value="1"/>
</dbReference>
<keyword evidence="2" id="KW-0472">Membrane</keyword>
<organism evidence="4 5">
    <name type="scientific">Streptomyces alanosinicus</name>
    <dbReference type="NCBI Taxonomy" id="68171"/>
    <lineage>
        <taxon>Bacteria</taxon>
        <taxon>Bacillati</taxon>
        <taxon>Actinomycetota</taxon>
        <taxon>Actinomycetes</taxon>
        <taxon>Kitasatosporales</taxon>
        <taxon>Streptomycetaceae</taxon>
        <taxon>Streptomyces</taxon>
    </lineage>
</organism>
<keyword evidence="1" id="KW-0378">Hydrolase</keyword>
<evidence type="ECO:0000313" key="4">
    <source>
        <dbReference type="EMBL" id="GHE06320.1"/>
    </source>
</evidence>
<feature type="transmembrane region" description="Helical" evidence="2">
    <location>
        <begin position="103"/>
        <end position="122"/>
    </location>
</feature>
<name>A0A918YKL7_9ACTN</name>
<evidence type="ECO:0000256" key="2">
    <source>
        <dbReference type="SAM" id="Phobius"/>
    </source>
</evidence>
<dbReference type="FunFam" id="3.60.40.10:FF:000058">
    <property type="entry name" value="Stage II sporulation protein E"/>
    <property type="match status" value="1"/>
</dbReference>
<feature type="domain" description="PPM-type phosphatase" evidence="3">
    <location>
        <begin position="156"/>
        <end position="377"/>
    </location>
</feature>
<feature type="transmembrane region" description="Helical" evidence="2">
    <location>
        <begin position="24"/>
        <end position="40"/>
    </location>
</feature>
<comment type="caution">
    <text evidence="4">The sequence shown here is derived from an EMBL/GenBank/DDBJ whole genome shotgun (WGS) entry which is preliminary data.</text>
</comment>
<dbReference type="PANTHER" id="PTHR43156">
    <property type="entry name" value="STAGE II SPORULATION PROTEIN E-RELATED"/>
    <property type="match status" value="1"/>
</dbReference>
<keyword evidence="5" id="KW-1185">Reference proteome</keyword>
<evidence type="ECO:0000256" key="1">
    <source>
        <dbReference type="ARBA" id="ARBA00022801"/>
    </source>
</evidence>
<dbReference type="RefSeq" id="WP_229881909.1">
    <property type="nucleotide sequence ID" value="NZ_BMVG01000010.1"/>
</dbReference>